<evidence type="ECO:0000256" key="1">
    <source>
        <dbReference type="ARBA" id="ARBA00038471"/>
    </source>
</evidence>
<gene>
    <name evidence="3" type="ORF">POTOM_043477</name>
</gene>
<dbReference type="AlphaFoldDB" id="A0A8X8CFX3"/>
<dbReference type="InterPro" id="IPR006501">
    <property type="entry name" value="Pectinesterase_inhib_dom"/>
</dbReference>
<sequence length="94" mass="10733">MEGRSRKSWLPNVSLIRYPDLCYKTLSGYDNTIQDNPTQLANASLSETLKCAESTLNMVKKLLERRELRPREAGAIKDCVETMKDSVDELRSHC</sequence>
<dbReference type="Pfam" id="PF04043">
    <property type="entry name" value="PMEI"/>
    <property type="match status" value="1"/>
</dbReference>
<feature type="domain" description="Pectinesterase inhibitor" evidence="2">
    <location>
        <begin position="16"/>
        <end position="91"/>
    </location>
</feature>
<evidence type="ECO:0000313" key="4">
    <source>
        <dbReference type="Proteomes" id="UP000886885"/>
    </source>
</evidence>
<name>A0A8X8CFX3_POPTO</name>
<dbReference type="EMBL" id="JAAWWB010000024">
    <property type="protein sequence ID" value="KAG6753409.1"/>
    <property type="molecule type" value="Genomic_DNA"/>
</dbReference>
<dbReference type="OrthoDB" id="1104681at2759"/>
<evidence type="ECO:0000259" key="2">
    <source>
        <dbReference type="Pfam" id="PF04043"/>
    </source>
</evidence>
<dbReference type="NCBIfam" id="TIGR01614">
    <property type="entry name" value="PME_inhib"/>
    <property type="match status" value="1"/>
</dbReference>
<dbReference type="InterPro" id="IPR051955">
    <property type="entry name" value="PME_Inhibitor"/>
</dbReference>
<comment type="similarity">
    <text evidence="1">Belongs to the PMEI family.</text>
</comment>
<reference evidence="3" key="1">
    <citation type="journal article" date="2020" name="bioRxiv">
        <title>Hybrid origin of Populus tomentosa Carr. identified through genome sequencing and phylogenomic analysis.</title>
        <authorList>
            <person name="An X."/>
            <person name="Gao K."/>
            <person name="Chen Z."/>
            <person name="Li J."/>
            <person name="Yang X."/>
            <person name="Yang X."/>
            <person name="Zhou J."/>
            <person name="Guo T."/>
            <person name="Zhao T."/>
            <person name="Huang S."/>
            <person name="Miao D."/>
            <person name="Khan W.U."/>
            <person name="Rao P."/>
            <person name="Ye M."/>
            <person name="Lei B."/>
            <person name="Liao W."/>
            <person name="Wang J."/>
            <person name="Ji L."/>
            <person name="Li Y."/>
            <person name="Guo B."/>
            <person name="Mustafa N.S."/>
            <person name="Li S."/>
            <person name="Yun Q."/>
            <person name="Keller S.R."/>
            <person name="Mao J."/>
            <person name="Zhang R."/>
            <person name="Strauss S.H."/>
        </authorList>
    </citation>
    <scope>NUCLEOTIDE SEQUENCE</scope>
    <source>
        <strain evidence="3">GM15</strain>
        <tissue evidence="3">Leaf</tissue>
    </source>
</reference>
<organism evidence="3 4">
    <name type="scientific">Populus tomentosa</name>
    <name type="common">Chinese white poplar</name>
    <dbReference type="NCBI Taxonomy" id="118781"/>
    <lineage>
        <taxon>Eukaryota</taxon>
        <taxon>Viridiplantae</taxon>
        <taxon>Streptophyta</taxon>
        <taxon>Embryophyta</taxon>
        <taxon>Tracheophyta</taxon>
        <taxon>Spermatophyta</taxon>
        <taxon>Magnoliopsida</taxon>
        <taxon>eudicotyledons</taxon>
        <taxon>Gunneridae</taxon>
        <taxon>Pentapetalae</taxon>
        <taxon>rosids</taxon>
        <taxon>fabids</taxon>
        <taxon>Malpighiales</taxon>
        <taxon>Salicaceae</taxon>
        <taxon>Saliceae</taxon>
        <taxon>Populus</taxon>
    </lineage>
</organism>
<keyword evidence="4" id="KW-1185">Reference proteome</keyword>
<accession>A0A8X8CFX3</accession>
<proteinExistence type="inferred from homology"/>
<dbReference type="PANTHER" id="PTHR31080">
    <property type="entry name" value="PECTINESTERASE INHIBITOR-LIKE"/>
    <property type="match status" value="1"/>
</dbReference>
<comment type="caution">
    <text evidence="3">The sequence shown here is derived from an EMBL/GenBank/DDBJ whole genome shotgun (WGS) entry which is preliminary data.</text>
</comment>
<dbReference type="Proteomes" id="UP000886885">
    <property type="component" value="Chromosome 12D"/>
</dbReference>
<evidence type="ECO:0000313" key="3">
    <source>
        <dbReference type="EMBL" id="KAG6753409.1"/>
    </source>
</evidence>
<dbReference type="GO" id="GO:0004857">
    <property type="term" value="F:enzyme inhibitor activity"/>
    <property type="evidence" value="ECO:0007669"/>
    <property type="project" value="InterPro"/>
</dbReference>
<dbReference type="PANTHER" id="PTHR31080:SF161">
    <property type="entry name" value="OS10G0508700 PROTEIN"/>
    <property type="match status" value="1"/>
</dbReference>
<protein>
    <recommendedName>
        <fullName evidence="2">Pectinesterase inhibitor domain-containing protein</fullName>
    </recommendedName>
</protein>
<dbReference type="CDD" id="cd15798">
    <property type="entry name" value="PMEI-like_3"/>
    <property type="match status" value="1"/>
</dbReference>